<feature type="domain" description="Pyridoxamine kinase/Phosphomethylpyrimidine kinase" evidence="1">
    <location>
        <begin position="15"/>
        <end position="239"/>
    </location>
</feature>
<keyword evidence="2" id="KW-0418">Kinase</keyword>
<gene>
    <name evidence="2" type="primary">thiD_5</name>
    <name evidence="2" type="ORF">GALL_165850</name>
</gene>
<keyword evidence="2" id="KW-0808">Transferase</keyword>
<dbReference type="Gene3D" id="3.40.1190.20">
    <property type="match status" value="1"/>
</dbReference>
<dbReference type="InterPro" id="IPR004399">
    <property type="entry name" value="HMP/HMP-P_kinase_dom"/>
</dbReference>
<dbReference type="EC" id="2.7.1.49" evidence="2"/>
<sequence length="257" mass="28653">MKPIKPYVLSIAGFDPSGGAGILSDIKTIEANGGYGFGVISANTCQNDLAFEKITWIPVDEIIEQINVLQKRFEILYIKIGLIENLEVLYQLVTYLKQKAPTAVIIWDPILKASTGFVFHQSIEKEMLQQVFRNITCITPNIPEACQLFGSNDISERLLAESDDYNIYLKGGHAEKPNATDILFAQQQTYFFTNPRIVKGEKHGSGCVLSAALITQLAMGKELPIAAKNANQYTNHFLLSNETLLGYHSYKIPYETN</sequence>
<organism evidence="2">
    <name type="scientific">mine drainage metagenome</name>
    <dbReference type="NCBI Taxonomy" id="410659"/>
    <lineage>
        <taxon>unclassified sequences</taxon>
        <taxon>metagenomes</taxon>
        <taxon>ecological metagenomes</taxon>
    </lineage>
</organism>
<dbReference type="CDD" id="cd01169">
    <property type="entry name" value="HMPP_kinase"/>
    <property type="match status" value="1"/>
</dbReference>
<dbReference type="GO" id="GO:0008902">
    <property type="term" value="F:hydroxymethylpyrimidine kinase activity"/>
    <property type="evidence" value="ECO:0007669"/>
    <property type="project" value="UniProtKB-EC"/>
</dbReference>
<dbReference type="Pfam" id="PF08543">
    <property type="entry name" value="Phos_pyr_kin"/>
    <property type="match status" value="1"/>
</dbReference>
<evidence type="ECO:0000259" key="1">
    <source>
        <dbReference type="Pfam" id="PF08543"/>
    </source>
</evidence>
<protein>
    <submittedName>
        <fullName evidence="2">Hydroxymethylpyrimidine/phosphomethylpyrimidine kinase</fullName>
        <ecNumber evidence="2">2.7.1.49</ecNumber>
        <ecNumber evidence="2">2.7.4.7</ecNumber>
    </submittedName>
</protein>
<proteinExistence type="predicted"/>
<accession>A0A1J5RYU1</accession>
<dbReference type="EC" id="2.7.4.7" evidence="2"/>
<dbReference type="PANTHER" id="PTHR20858:SF17">
    <property type="entry name" value="HYDROXYMETHYLPYRIMIDINE_PHOSPHOMETHYLPYRIMIDINE KINASE THI20-RELATED"/>
    <property type="match status" value="1"/>
</dbReference>
<dbReference type="GO" id="GO:0008972">
    <property type="term" value="F:phosphomethylpyrimidine kinase activity"/>
    <property type="evidence" value="ECO:0007669"/>
    <property type="project" value="UniProtKB-EC"/>
</dbReference>
<dbReference type="PANTHER" id="PTHR20858">
    <property type="entry name" value="PHOSPHOMETHYLPYRIMIDINE KINASE"/>
    <property type="match status" value="1"/>
</dbReference>
<name>A0A1J5RYU1_9ZZZZ</name>
<dbReference type="EMBL" id="MLJW01000085">
    <property type="protein sequence ID" value="OIR01297.1"/>
    <property type="molecule type" value="Genomic_DNA"/>
</dbReference>
<dbReference type="GO" id="GO:0009228">
    <property type="term" value="P:thiamine biosynthetic process"/>
    <property type="evidence" value="ECO:0007669"/>
    <property type="project" value="InterPro"/>
</dbReference>
<comment type="caution">
    <text evidence="2">The sequence shown here is derived from an EMBL/GenBank/DDBJ whole genome shotgun (WGS) entry which is preliminary data.</text>
</comment>
<dbReference type="GO" id="GO:0005829">
    <property type="term" value="C:cytosol"/>
    <property type="evidence" value="ECO:0007669"/>
    <property type="project" value="TreeGrafter"/>
</dbReference>
<reference evidence="2" key="1">
    <citation type="submission" date="2016-10" db="EMBL/GenBank/DDBJ databases">
        <title>Sequence of Gallionella enrichment culture.</title>
        <authorList>
            <person name="Poehlein A."/>
            <person name="Muehling M."/>
            <person name="Daniel R."/>
        </authorList>
    </citation>
    <scope>NUCLEOTIDE SEQUENCE</scope>
</reference>
<dbReference type="SUPFAM" id="SSF53613">
    <property type="entry name" value="Ribokinase-like"/>
    <property type="match status" value="1"/>
</dbReference>
<dbReference type="InterPro" id="IPR013749">
    <property type="entry name" value="PM/HMP-P_kinase-1"/>
</dbReference>
<evidence type="ECO:0000313" key="2">
    <source>
        <dbReference type="EMBL" id="OIR01297.1"/>
    </source>
</evidence>
<dbReference type="InterPro" id="IPR029056">
    <property type="entry name" value="Ribokinase-like"/>
</dbReference>
<dbReference type="AlphaFoldDB" id="A0A1J5RYU1"/>